<dbReference type="RefSeq" id="WP_019598805.1">
    <property type="nucleotide sequence ID" value="NZ_FNQC01000011.1"/>
</dbReference>
<gene>
    <name evidence="2" type="ORF">SAMN05444412_11197</name>
</gene>
<evidence type="ECO:0000313" key="2">
    <source>
        <dbReference type="EMBL" id="SDZ36315.1"/>
    </source>
</evidence>
<proteinExistence type="predicted"/>
<dbReference type="Proteomes" id="UP000199663">
    <property type="component" value="Unassembled WGS sequence"/>
</dbReference>
<dbReference type="EMBL" id="FNQC01000011">
    <property type="protein sequence ID" value="SDZ36315.1"/>
    <property type="molecule type" value="Genomic_DNA"/>
</dbReference>
<name>A0A1H3SFF1_9BACT</name>
<dbReference type="Pfam" id="PF04545">
    <property type="entry name" value="Sigma70_r4"/>
    <property type="match status" value="1"/>
</dbReference>
<accession>A0A1H3SFF1</accession>
<sequence length="204" mass="23074">MVSIITGDIINSRKIEPTLWMVPLKEILNGQGNEPKAWEIFRGDHFQLEVKPPEESLLIAIKIKANIRSIKGVDVRMAIGIGEKTHDAPKISESNGSAFIHSGESFEKLKDQTLSLKTPWSEIDEEMNLAISLALMTMDGWTPAGAEIVKMRLEHPKANQNELAEILNISQGRVSERLKRAGWEQIQKLETRFRQLINNQIKLK</sequence>
<keyword evidence="3" id="KW-1185">Reference proteome</keyword>
<feature type="domain" description="RNA polymerase sigma-70 region 4" evidence="1">
    <location>
        <begin position="143"/>
        <end position="181"/>
    </location>
</feature>
<dbReference type="InterPro" id="IPR007630">
    <property type="entry name" value="RNA_pol_sigma70_r4"/>
</dbReference>
<protein>
    <submittedName>
        <fullName evidence="2">Sigma-70, region 4</fullName>
    </submittedName>
</protein>
<organism evidence="2 3">
    <name type="scientific">Rhodonellum ikkaensis</name>
    <dbReference type="NCBI Taxonomy" id="336829"/>
    <lineage>
        <taxon>Bacteria</taxon>
        <taxon>Pseudomonadati</taxon>
        <taxon>Bacteroidota</taxon>
        <taxon>Cytophagia</taxon>
        <taxon>Cytophagales</taxon>
        <taxon>Cytophagaceae</taxon>
        <taxon>Rhodonellum</taxon>
    </lineage>
</organism>
<comment type="caution">
    <text evidence="2">The sequence shown here is derived from an EMBL/GenBank/DDBJ whole genome shotgun (WGS) entry which is preliminary data.</text>
</comment>
<evidence type="ECO:0000313" key="3">
    <source>
        <dbReference type="Proteomes" id="UP000199663"/>
    </source>
</evidence>
<reference evidence="2 3" key="1">
    <citation type="submission" date="2016-10" db="EMBL/GenBank/DDBJ databases">
        <authorList>
            <person name="Varghese N."/>
            <person name="Submissions S."/>
        </authorList>
    </citation>
    <scope>NUCLEOTIDE SEQUENCE [LARGE SCALE GENOMIC DNA]</scope>
    <source>
        <strain evidence="2 3">DSM 17997</strain>
    </source>
</reference>
<evidence type="ECO:0000259" key="1">
    <source>
        <dbReference type="Pfam" id="PF04545"/>
    </source>
</evidence>